<dbReference type="RefSeq" id="WP_249477943.1">
    <property type="nucleotide sequence ID" value="NZ_CP097218.1"/>
</dbReference>
<dbReference type="InterPro" id="IPR051264">
    <property type="entry name" value="FAD-oxidored/transferase_4"/>
</dbReference>
<evidence type="ECO:0000259" key="6">
    <source>
        <dbReference type="PROSITE" id="PS51387"/>
    </source>
</evidence>
<dbReference type="Pfam" id="PF09330">
    <property type="entry name" value="Lact-deh-memb"/>
    <property type="match status" value="1"/>
</dbReference>
<evidence type="ECO:0000256" key="1">
    <source>
        <dbReference type="ARBA" id="ARBA00001974"/>
    </source>
</evidence>
<organism evidence="7 8">
    <name type="scientific">Brachybacterium kimchii</name>
    <dbReference type="NCBI Taxonomy" id="2942909"/>
    <lineage>
        <taxon>Bacteria</taxon>
        <taxon>Bacillati</taxon>
        <taxon>Actinomycetota</taxon>
        <taxon>Actinomycetes</taxon>
        <taxon>Micrococcales</taxon>
        <taxon>Dermabacteraceae</taxon>
        <taxon>Brachybacterium</taxon>
    </lineage>
</organism>
<dbReference type="Pfam" id="PF01565">
    <property type="entry name" value="FAD_binding_4"/>
    <property type="match status" value="1"/>
</dbReference>
<evidence type="ECO:0000256" key="4">
    <source>
        <dbReference type="ARBA" id="ARBA00023002"/>
    </source>
</evidence>
<comment type="similarity">
    <text evidence="5">Belongs to the quinone-dependent D-lactate dehydrogenase family.</text>
</comment>
<keyword evidence="5" id="KW-0874">Quinone</keyword>
<dbReference type="HAMAP" id="MF_02092">
    <property type="entry name" value="DLDH_Dld"/>
    <property type="match status" value="1"/>
</dbReference>
<dbReference type="InterPro" id="IPR006094">
    <property type="entry name" value="Oxid_FAD_bind_N"/>
</dbReference>
<dbReference type="Gene3D" id="3.30.1370.20">
    <property type="entry name" value="D-lactate dehydrogenase, cap domain, subdomain 2"/>
    <property type="match status" value="1"/>
</dbReference>
<keyword evidence="2 5" id="KW-0285">Flavoprotein</keyword>
<evidence type="ECO:0000313" key="7">
    <source>
        <dbReference type="EMBL" id="UQN28830.1"/>
    </source>
</evidence>
<feature type="domain" description="FAD-binding PCMH-type" evidence="6">
    <location>
        <begin position="46"/>
        <end position="276"/>
    </location>
</feature>
<dbReference type="PANTHER" id="PTHR43716">
    <property type="entry name" value="D-2-HYDROXYGLUTARATE DEHYDROGENASE, MITOCHONDRIAL"/>
    <property type="match status" value="1"/>
</dbReference>
<name>A0ABY4N2P2_9MICO</name>
<keyword evidence="4 5" id="KW-0560">Oxidoreductase</keyword>
<evidence type="ECO:0000256" key="2">
    <source>
        <dbReference type="ARBA" id="ARBA00022630"/>
    </source>
</evidence>
<dbReference type="Gene3D" id="3.30.70.610">
    <property type="entry name" value="D-lactate dehydrogenase, cap domain, subdomain 1"/>
    <property type="match status" value="2"/>
</dbReference>
<dbReference type="InterPro" id="IPR016164">
    <property type="entry name" value="FAD-linked_Oxase-like_C"/>
</dbReference>
<proteinExistence type="inferred from homology"/>
<dbReference type="InterPro" id="IPR016173">
    <property type="entry name" value="D-lactate_DH_C-sub2"/>
</dbReference>
<protein>
    <recommendedName>
        <fullName evidence="5">Quinone-dependent D-lactate dehydrogenase</fullName>
        <ecNumber evidence="5">1.1.5.12</ecNumber>
    </recommendedName>
    <alternativeName>
        <fullName evidence="5">D-lactate dehydrogenase</fullName>
        <shortName evidence="5">D-LDH</shortName>
    </alternativeName>
</protein>
<dbReference type="PROSITE" id="PS51387">
    <property type="entry name" value="FAD_PCMH"/>
    <property type="match status" value="1"/>
</dbReference>
<comment type="catalytic activity">
    <reaction evidence="5">
        <text>(R)-lactate + a quinone = a quinol + pyruvate</text>
        <dbReference type="Rhea" id="RHEA:51468"/>
        <dbReference type="ChEBI" id="CHEBI:15361"/>
        <dbReference type="ChEBI" id="CHEBI:16004"/>
        <dbReference type="ChEBI" id="CHEBI:24646"/>
        <dbReference type="ChEBI" id="CHEBI:132124"/>
        <dbReference type="EC" id="1.1.5.12"/>
    </reaction>
</comment>
<keyword evidence="8" id="KW-1185">Reference proteome</keyword>
<dbReference type="Gene3D" id="3.30.43.10">
    <property type="entry name" value="Uridine Diphospho-n-acetylenolpyruvylglucosamine Reductase, domain 2"/>
    <property type="match status" value="1"/>
</dbReference>
<dbReference type="InterPro" id="IPR036318">
    <property type="entry name" value="FAD-bd_PCMH-like_sf"/>
</dbReference>
<reference evidence="7" key="1">
    <citation type="submission" date="2022-05" db="EMBL/GenBank/DDBJ databases">
        <title>Genomic analysis of Brachybacterium sp. CBA3104.</title>
        <authorList>
            <person name="Roh S.W."/>
            <person name="Kim Y.B."/>
            <person name="Kim Y."/>
        </authorList>
    </citation>
    <scope>NUCLEOTIDE SEQUENCE</scope>
    <source>
        <strain evidence="7">CBA3104</strain>
    </source>
</reference>
<keyword evidence="5" id="KW-0472">Membrane</keyword>
<feature type="binding site" evidence="5">
    <location>
        <position position="165"/>
    </location>
    <ligand>
        <name>FAD</name>
        <dbReference type="ChEBI" id="CHEBI:57692"/>
    </ligand>
</feature>
<dbReference type="EC" id="1.1.5.12" evidence="5"/>
<dbReference type="EMBL" id="CP097218">
    <property type="protein sequence ID" value="UQN28830.1"/>
    <property type="molecule type" value="Genomic_DNA"/>
</dbReference>
<dbReference type="Gene3D" id="3.30.465.10">
    <property type="match status" value="1"/>
</dbReference>
<comment type="subcellular location">
    <subcellularLocation>
        <location evidence="5">Cell membrane</location>
        <topology evidence="5">Peripheral membrane protein</topology>
        <orientation evidence="5">Cytoplasmic side</orientation>
    </subcellularLocation>
</comment>
<dbReference type="GO" id="GO:0008720">
    <property type="term" value="F:D-lactate dehydrogenase (NAD+) activity"/>
    <property type="evidence" value="ECO:0007669"/>
    <property type="project" value="UniProtKB-EC"/>
</dbReference>
<dbReference type="Proteomes" id="UP001055868">
    <property type="component" value="Chromosome"/>
</dbReference>
<feature type="binding site" evidence="5">
    <location>
        <position position="155"/>
    </location>
    <ligand>
        <name>FAD</name>
        <dbReference type="ChEBI" id="CHEBI:57692"/>
    </ligand>
</feature>
<dbReference type="InterPro" id="IPR016169">
    <property type="entry name" value="FAD-bd_PCMH_sub2"/>
</dbReference>
<comment type="cofactor">
    <cofactor evidence="1 5">
        <name>FAD</name>
        <dbReference type="ChEBI" id="CHEBI:57692"/>
    </cofactor>
</comment>
<dbReference type="PANTHER" id="PTHR43716:SF1">
    <property type="entry name" value="D-2-HYDROXYGLUTARATE DEHYDROGENASE, MITOCHONDRIAL"/>
    <property type="match status" value="1"/>
</dbReference>
<sequence length="580" mass="63467">MSTRRNQGSTSAGSAQALDAFAQIMGPSHVLTSKRATAPYATGDRFGSGDVLAVLRPGSLVDMWRALQVCVDHDLIVITQAANTGLTGGSGPGDQDYDRDIVIISTLRIDQIHLINDAREAICLAGATLFELEETLAEHGREPHSVIGSSSIGASVVGGIANNSGGSQIRKGPAFTEHALFARVDEDGTIHLVNHLGIDLGTDPTHILDKVQRGDWDPADVTPPPEDSTGTDYAEHVREIADTPARYNANPKFLFEASGCAGKLMVFAVRTRTFPLEKDKATFYIGTDRPSDLEALRRAFLAADGPLPISGEYMSSHAFDLAAEYGKDTYVSLKHAGSRTLVRMFALKSWANGVFEKLPGFGPSVADEISQKLFGLIPEKLPKRLLDFRDRFEHHLLLVVSGSEREATQRLLADFFAAPDHEGEFFECDADEAQSATLIRFGVASAAGRYFTMHREEASAMVTFDVALRRDDEDWLEVLPAEIADQLLESVYFGHFFCHVMHQDHVAKAGVDPVALKKRMRTLLEDRGAAVPAEHNYGRIYPAPEPMVEHFREMDPRNMFNAGVGETTSHRDWEPAPARG</sequence>
<dbReference type="NCBIfam" id="NF008387">
    <property type="entry name" value="PRK11183.1"/>
    <property type="match status" value="1"/>
</dbReference>
<keyword evidence="3 5" id="KW-0274">FAD</keyword>
<dbReference type="InterPro" id="IPR016172">
    <property type="entry name" value="D-lactate_DH_C-sub1"/>
</dbReference>
<feature type="binding site" evidence="5">
    <location>
        <position position="266"/>
    </location>
    <ligand>
        <name>FAD</name>
        <dbReference type="ChEBI" id="CHEBI:57692"/>
    </ligand>
</feature>
<dbReference type="InterPro" id="IPR016167">
    <property type="entry name" value="FAD-bd_PCMH_sub1"/>
</dbReference>
<comment type="function">
    <text evidence="5">Catalyzes the oxidation of D-lactate to pyruvate.</text>
</comment>
<dbReference type="SUPFAM" id="SSF55103">
    <property type="entry name" value="FAD-linked oxidases, C-terminal domain"/>
    <property type="match status" value="1"/>
</dbReference>
<dbReference type="InterPro" id="IPR012256">
    <property type="entry name" value="D_lactate_DH"/>
</dbReference>
<gene>
    <name evidence="5 7" type="primary">dld</name>
    <name evidence="7" type="ORF">M4486_14530</name>
</gene>
<dbReference type="PIRSF" id="PIRSF000101">
    <property type="entry name" value="D-lactate_dh"/>
    <property type="match status" value="1"/>
</dbReference>
<dbReference type="InterPro" id="IPR015409">
    <property type="entry name" value="Lactate_DH_C"/>
</dbReference>
<evidence type="ECO:0000256" key="5">
    <source>
        <dbReference type="HAMAP-Rule" id="MF_02092"/>
    </source>
</evidence>
<dbReference type="SUPFAM" id="SSF56176">
    <property type="entry name" value="FAD-binding/transporter-associated domain-like"/>
    <property type="match status" value="1"/>
</dbReference>
<feature type="binding site" evidence="5">
    <location>
        <begin position="81"/>
        <end position="85"/>
    </location>
    <ligand>
        <name>FAD</name>
        <dbReference type="ChEBI" id="CHEBI:57692"/>
    </ligand>
</feature>
<evidence type="ECO:0000313" key="8">
    <source>
        <dbReference type="Proteomes" id="UP001055868"/>
    </source>
</evidence>
<dbReference type="InterPro" id="IPR016166">
    <property type="entry name" value="FAD-bd_PCMH"/>
</dbReference>
<feature type="binding site" evidence="5">
    <location>
        <begin position="89"/>
        <end position="90"/>
    </location>
    <ligand>
        <name>FAD</name>
        <dbReference type="ChEBI" id="CHEBI:57692"/>
    </ligand>
</feature>
<accession>A0ABY4N2P2</accession>
<evidence type="ECO:0000256" key="3">
    <source>
        <dbReference type="ARBA" id="ARBA00022827"/>
    </source>
</evidence>
<feature type="binding site" evidence="5">
    <location>
        <position position="148"/>
    </location>
    <ligand>
        <name>FAD</name>
        <dbReference type="ChEBI" id="CHEBI:57692"/>
    </ligand>
</feature>
<keyword evidence="5" id="KW-1003">Cell membrane</keyword>